<accession>A0ABW3HW54</accession>
<reference evidence="8" key="1">
    <citation type="journal article" date="2019" name="Int. J. Syst. Evol. Microbiol.">
        <title>The Global Catalogue of Microorganisms (GCM) 10K type strain sequencing project: providing services to taxonomists for standard genome sequencing and annotation.</title>
        <authorList>
            <consortium name="The Broad Institute Genomics Platform"/>
            <consortium name="The Broad Institute Genome Sequencing Center for Infectious Disease"/>
            <person name="Wu L."/>
            <person name="Ma J."/>
        </authorList>
    </citation>
    <scope>NUCLEOTIDE SEQUENCE [LARGE SCALE GENOMIC DNA]</scope>
    <source>
        <strain evidence="8">CCUG 59129</strain>
    </source>
</reference>
<keyword evidence="3" id="KW-0731">Sigma factor</keyword>
<evidence type="ECO:0000256" key="3">
    <source>
        <dbReference type="ARBA" id="ARBA00023082"/>
    </source>
</evidence>
<dbReference type="RefSeq" id="WP_377567465.1">
    <property type="nucleotide sequence ID" value="NZ_JBHTJZ010000063.1"/>
</dbReference>
<evidence type="ECO:0000259" key="5">
    <source>
        <dbReference type="Pfam" id="PF04542"/>
    </source>
</evidence>
<proteinExistence type="inferred from homology"/>
<evidence type="ECO:0000256" key="1">
    <source>
        <dbReference type="ARBA" id="ARBA00010641"/>
    </source>
</evidence>
<dbReference type="SUPFAM" id="SSF88946">
    <property type="entry name" value="Sigma2 domain of RNA polymerase sigma factors"/>
    <property type="match status" value="1"/>
</dbReference>
<dbReference type="PANTHER" id="PTHR43133:SF60">
    <property type="entry name" value="RNA POLYMERASE SIGMA FACTOR SIGV"/>
    <property type="match status" value="1"/>
</dbReference>
<dbReference type="Proteomes" id="UP001596989">
    <property type="component" value="Unassembled WGS sequence"/>
</dbReference>
<evidence type="ECO:0000256" key="4">
    <source>
        <dbReference type="ARBA" id="ARBA00023163"/>
    </source>
</evidence>
<organism evidence="7 8">
    <name type="scientific">Paenibacillus chungangensis</name>
    <dbReference type="NCBI Taxonomy" id="696535"/>
    <lineage>
        <taxon>Bacteria</taxon>
        <taxon>Bacillati</taxon>
        <taxon>Bacillota</taxon>
        <taxon>Bacilli</taxon>
        <taxon>Bacillales</taxon>
        <taxon>Paenibacillaceae</taxon>
        <taxon>Paenibacillus</taxon>
    </lineage>
</organism>
<dbReference type="InterPro" id="IPR013325">
    <property type="entry name" value="RNA_pol_sigma_r2"/>
</dbReference>
<dbReference type="Gene3D" id="1.10.1740.10">
    <property type="match status" value="1"/>
</dbReference>
<dbReference type="InterPro" id="IPR007627">
    <property type="entry name" value="RNA_pol_sigma70_r2"/>
</dbReference>
<dbReference type="InterPro" id="IPR013324">
    <property type="entry name" value="RNA_pol_sigma_r3/r4-like"/>
</dbReference>
<feature type="domain" description="RNA polymerase sigma-70 region 2" evidence="5">
    <location>
        <begin position="66"/>
        <end position="132"/>
    </location>
</feature>
<gene>
    <name evidence="7" type="ORF">ACFQ2I_20175</name>
</gene>
<protein>
    <submittedName>
        <fullName evidence="7">RNA polymerase sigma factor</fullName>
    </submittedName>
</protein>
<dbReference type="Pfam" id="PF04542">
    <property type="entry name" value="Sigma70_r2"/>
    <property type="match status" value="1"/>
</dbReference>
<dbReference type="NCBIfam" id="TIGR02937">
    <property type="entry name" value="sigma70-ECF"/>
    <property type="match status" value="1"/>
</dbReference>
<dbReference type="SUPFAM" id="SSF88659">
    <property type="entry name" value="Sigma3 and sigma4 domains of RNA polymerase sigma factors"/>
    <property type="match status" value="1"/>
</dbReference>
<name>A0ABW3HW54_9BACL</name>
<keyword evidence="2" id="KW-0805">Transcription regulation</keyword>
<evidence type="ECO:0000313" key="7">
    <source>
        <dbReference type="EMBL" id="MFD0961669.1"/>
    </source>
</evidence>
<feature type="non-terminal residue" evidence="7">
    <location>
        <position position="1"/>
    </location>
</feature>
<sequence length="235" mass="27619">IVMILESQGVFVNFDDIFMTLIELPGFGLNCISHDNELMGGTMNENWWLLLEADFGELGHDLQRYLYNSFYAFAYREIYFLLKDHALAEDIIQEAFLKVTKNYHQLNNKNSLKQWTKQVIRNQVFDTMKKRRHETSLENVYMFEQQIANSEVAATVEHTIEVSERNQVLYKTIMELKPEYSTLLIKFYLEEISYNEIATELGINKQVVATRLSRARKALLVQFSKKWGDEFESGE</sequence>
<evidence type="ECO:0000313" key="8">
    <source>
        <dbReference type="Proteomes" id="UP001596989"/>
    </source>
</evidence>
<dbReference type="Pfam" id="PF08281">
    <property type="entry name" value="Sigma70_r4_2"/>
    <property type="match status" value="1"/>
</dbReference>
<dbReference type="InterPro" id="IPR013249">
    <property type="entry name" value="RNA_pol_sigma70_r4_t2"/>
</dbReference>
<dbReference type="Gene3D" id="1.10.10.10">
    <property type="entry name" value="Winged helix-like DNA-binding domain superfamily/Winged helix DNA-binding domain"/>
    <property type="match status" value="1"/>
</dbReference>
<keyword evidence="8" id="KW-1185">Reference proteome</keyword>
<dbReference type="InterPro" id="IPR014284">
    <property type="entry name" value="RNA_pol_sigma-70_dom"/>
</dbReference>
<evidence type="ECO:0000256" key="2">
    <source>
        <dbReference type="ARBA" id="ARBA00023015"/>
    </source>
</evidence>
<dbReference type="InterPro" id="IPR036388">
    <property type="entry name" value="WH-like_DNA-bd_sf"/>
</dbReference>
<keyword evidence="4" id="KW-0804">Transcription</keyword>
<feature type="domain" description="RNA polymerase sigma factor 70 region 4 type 2" evidence="6">
    <location>
        <begin position="168"/>
        <end position="219"/>
    </location>
</feature>
<evidence type="ECO:0000259" key="6">
    <source>
        <dbReference type="Pfam" id="PF08281"/>
    </source>
</evidence>
<dbReference type="EMBL" id="JBHTJZ010000063">
    <property type="protein sequence ID" value="MFD0961669.1"/>
    <property type="molecule type" value="Genomic_DNA"/>
</dbReference>
<comment type="similarity">
    <text evidence="1">Belongs to the sigma-70 factor family. ECF subfamily.</text>
</comment>
<comment type="caution">
    <text evidence="7">The sequence shown here is derived from an EMBL/GenBank/DDBJ whole genome shotgun (WGS) entry which is preliminary data.</text>
</comment>
<dbReference type="PANTHER" id="PTHR43133">
    <property type="entry name" value="RNA POLYMERASE ECF-TYPE SIGMA FACTO"/>
    <property type="match status" value="1"/>
</dbReference>
<dbReference type="InterPro" id="IPR039425">
    <property type="entry name" value="RNA_pol_sigma-70-like"/>
</dbReference>